<dbReference type="SUPFAM" id="SSF52540">
    <property type="entry name" value="P-loop containing nucleoside triphosphate hydrolases"/>
    <property type="match status" value="1"/>
</dbReference>
<feature type="binding site" evidence="5">
    <location>
        <begin position="69"/>
        <end position="73"/>
    </location>
    <ligand>
        <name>ATP</name>
        <dbReference type="ChEBI" id="CHEBI:30616"/>
    </ligand>
</feature>
<reference evidence="7 8" key="1">
    <citation type="submission" date="2018-07" db="EMBL/GenBank/DDBJ databases">
        <title>Genomic Encyclopedia of Type Strains, Phase IV (KMG-IV): sequencing the most valuable type-strain genomes for metagenomic binning, comparative biology and taxonomic classification.</title>
        <authorList>
            <person name="Goeker M."/>
        </authorList>
    </citation>
    <scope>NUCLEOTIDE SEQUENCE [LARGE SCALE GENOMIC DNA]</scope>
    <source>
        <strain evidence="7 8">DSM 7466</strain>
    </source>
</reference>
<dbReference type="SMR" id="A0A371NBD3"/>
<name>A0A371NBD3_9EURY</name>
<dbReference type="InterPro" id="IPR027417">
    <property type="entry name" value="P-loop_NTPase"/>
</dbReference>
<accession>A0A371NBD3</accession>
<dbReference type="NCBIfam" id="NF001624">
    <property type="entry name" value="PRK00411.1-2"/>
    <property type="match status" value="1"/>
</dbReference>
<dbReference type="PANTHER" id="PTHR10763:SF26">
    <property type="entry name" value="CELL DIVISION CONTROL PROTEIN 6 HOMOLOG"/>
    <property type="match status" value="1"/>
</dbReference>
<keyword evidence="2 5" id="KW-0235">DNA replication</keyword>
<comment type="caution">
    <text evidence="7">The sequence shown here is derived from an EMBL/GenBank/DDBJ whole genome shotgun (WGS) entry which is preliminary data.</text>
</comment>
<dbReference type="HAMAP" id="MF_01407">
    <property type="entry name" value="ORC1_type_DNA_replic_protein"/>
    <property type="match status" value="1"/>
</dbReference>
<dbReference type="Pfam" id="PF22703">
    <property type="entry name" value="Cdc6_lid"/>
    <property type="match status" value="1"/>
</dbReference>
<evidence type="ECO:0000256" key="5">
    <source>
        <dbReference type="HAMAP-Rule" id="MF_01407"/>
    </source>
</evidence>
<dbReference type="Proteomes" id="UP000256864">
    <property type="component" value="Unassembled WGS sequence"/>
</dbReference>
<keyword evidence="4 5" id="KW-0067">ATP-binding</keyword>
<dbReference type="InterPro" id="IPR055237">
    <property type="entry name" value="Cdc6_lid"/>
</dbReference>
<dbReference type="InterPro" id="IPR015163">
    <property type="entry name" value="Cdc6_C"/>
</dbReference>
<keyword evidence="3 5" id="KW-0547">Nucleotide-binding</keyword>
<dbReference type="RefSeq" id="WP_010877207.1">
    <property type="nucleotide sequence ID" value="NZ_QREL01000002.1"/>
</dbReference>
<feature type="binding site" evidence="5">
    <location>
        <position position="211"/>
    </location>
    <ligand>
        <name>ATP</name>
        <dbReference type="ChEBI" id="CHEBI:30616"/>
    </ligand>
</feature>
<dbReference type="GO" id="GO:0005524">
    <property type="term" value="F:ATP binding"/>
    <property type="evidence" value="ECO:0007669"/>
    <property type="project" value="UniProtKB-UniRule"/>
</dbReference>
<protein>
    <recommendedName>
        <fullName evidence="5">ORC1-type DNA replication protein</fullName>
    </recommendedName>
</protein>
<comment type="similarity">
    <text evidence="1 5">Belongs to the CDC6/cdc18 family.</text>
</comment>
<evidence type="ECO:0000256" key="3">
    <source>
        <dbReference type="ARBA" id="ARBA00022741"/>
    </source>
</evidence>
<dbReference type="SMART" id="SM01074">
    <property type="entry name" value="Cdc6_C"/>
    <property type="match status" value="1"/>
</dbReference>
<gene>
    <name evidence="7" type="ORF">C7452_1307</name>
</gene>
<sequence length="379" mass="43302">MKGDKRRDIRDILLHDETLFRNMNAFDPDYVPENYRYRESQMEALAVCIRPALRNGRPVNAVILGSCATGKTTAIKKIFEMVESTSEGVVCCYINCQLHTTRFGIFSQIYSKIFGHQPPETGVPFSRIYQTIMQHLASEKRALVVALDDINHLFYSKNANKVLYDILRAHEVFEGVRTGVFAVLSDIEFRYALDKNVDSIFIPQEIVFPPYTREEVFNILRDRVRVGFYPGVISDELLERITDHTMDTGDLRYGIDLLRVCGNLAEADASPVIGEEHLERALKSTGPVNLIHTVRTLNENEREFLRILADAGEDMTAGALYELFRESTGSSYSSFNRIIEKLEFLRLIDTRLTGKGVRGNSRILIPRFSREDLRRCPGF</sequence>
<evidence type="ECO:0000256" key="2">
    <source>
        <dbReference type="ARBA" id="ARBA00022705"/>
    </source>
</evidence>
<dbReference type="Pfam" id="PF13401">
    <property type="entry name" value="AAA_22"/>
    <property type="match status" value="1"/>
</dbReference>
<dbReference type="PANTHER" id="PTHR10763">
    <property type="entry name" value="CELL DIVISION CONTROL PROTEIN 6-RELATED"/>
    <property type="match status" value="1"/>
</dbReference>
<dbReference type="NCBIfam" id="TIGR02928">
    <property type="entry name" value="orc1/cdc6 family replication initiation protein"/>
    <property type="match status" value="1"/>
</dbReference>
<feature type="domain" description="Cdc6 C-terminal" evidence="6">
    <location>
        <begin position="304"/>
        <end position="377"/>
    </location>
</feature>
<dbReference type="GeneID" id="1471868"/>
<dbReference type="Gene3D" id="3.40.50.300">
    <property type="entry name" value="P-loop containing nucleotide triphosphate hydrolases"/>
    <property type="match status" value="1"/>
</dbReference>
<dbReference type="SUPFAM" id="SSF46785">
    <property type="entry name" value="Winged helix' DNA-binding domain"/>
    <property type="match status" value="1"/>
</dbReference>
<evidence type="ECO:0000313" key="7">
    <source>
        <dbReference type="EMBL" id="REE26345.1"/>
    </source>
</evidence>
<keyword evidence="8" id="KW-1185">Reference proteome</keyword>
<evidence type="ECO:0000256" key="4">
    <source>
        <dbReference type="ARBA" id="ARBA00022840"/>
    </source>
</evidence>
<dbReference type="InterPro" id="IPR050311">
    <property type="entry name" value="ORC1/CDC6"/>
</dbReference>
<feature type="binding site" evidence="5">
    <location>
        <position position="223"/>
    </location>
    <ligand>
        <name>ATP</name>
        <dbReference type="ChEBI" id="CHEBI:30616"/>
    </ligand>
</feature>
<evidence type="ECO:0000259" key="6">
    <source>
        <dbReference type="SMART" id="SM01074"/>
    </source>
</evidence>
<proteinExistence type="inferred from homology"/>
<dbReference type="GO" id="GO:0006260">
    <property type="term" value="P:DNA replication"/>
    <property type="evidence" value="ECO:0007669"/>
    <property type="project" value="UniProtKB-UniRule"/>
</dbReference>
<evidence type="ECO:0000256" key="1">
    <source>
        <dbReference type="ARBA" id="ARBA00006184"/>
    </source>
</evidence>
<dbReference type="InterPro" id="IPR014277">
    <property type="entry name" value="Orc1/Cdc6_arc"/>
</dbReference>
<dbReference type="Gene3D" id="1.10.8.60">
    <property type="match status" value="1"/>
</dbReference>
<comment type="function">
    <text evidence="5">Involved in regulation of DNA replication.</text>
</comment>
<dbReference type="InterPro" id="IPR036390">
    <property type="entry name" value="WH_DNA-bd_sf"/>
</dbReference>
<organism evidence="7 8">
    <name type="scientific">Methanothermobacter defluvii</name>
    <dbReference type="NCBI Taxonomy" id="49339"/>
    <lineage>
        <taxon>Archaea</taxon>
        <taxon>Methanobacteriati</taxon>
        <taxon>Methanobacteriota</taxon>
        <taxon>Methanomada group</taxon>
        <taxon>Methanobacteria</taxon>
        <taxon>Methanobacteriales</taxon>
        <taxon>Methanobacteriaceae</taxon>
        <taxon>Methanothermobacter</taxon>
    </lineage>
</organism>
<evidence type="ECO:0000313" key="8">
    <source>
        <dbReference type="Proteomes" id="UP000256864"/>
    </source>
</evidence>
<dbReference type="InterPro" id="IPR049945">
    <property type="entry name" value="AAA_22"/>
</dbReference>
<dbReference type="EMBL" id="QREL01000002">
    <property type="protein sequence ID" value="REE26345.1"/>
    <property type="molecule type" value="Genomic_DNA"/>
</dbReference>
<dbReference type="GO" id="GO:0016887">
    <property type="term" value="F:ATP hydrolysis activity"/>
    <property type="evidence" value="ECO:0007669"/>
    <property type="project" value="InterPro"/>
</dbReference>
<dbReference type="AlphaFoldDB" id="A0A371NBD3"/>